<keyword evidence="2" id="KW-1185">Reference proteome</keyword>
<dbReference type="EMBL" id="CAXAJV020001281">
    <property type="protein sequence ID" value="CAL7933169.1"/>
    <property type="molecule type" value="Genomic_DNA"/>
</dbReference>
<comment type="caution">
    <text evidence="1">The sequence shown here is derived from an EMBL/GenBank/DDBJ whole genome shotgun (WGS) entry which is preliminary data.</text>
</comment>
<dbReference type="Proteomes" id="UP001642520">
    <property type="component" value="Unassembled WGS sequence"/>
</dbReference>
<proteinExistence type="predicted"/>
<name>A0ABP1MWS6_XYLVO</name>
<evidence type="ECO:0000313" key="2">
    <source>
        <dbReference type="Proteomes" id="UP001642520"/>
    </source>
</evidence>
<gene>
    <name evidence="1" type="ORF">XYLVIOL_LOCUS338</name>
</gene>
<organism evidence="1 2">
    <name type="scientific">Xylocopa violacea</name>
    <name type="common">Violet carpenter bee</name>
    <name type="synonym">Apis violacea</name>
    <dbReference type="NCBI Taxonomy" id="135666"/>
    <lineage>
        <taxon>Eukaryota</taxon>
        <taxon>Metazoa</taxon>
        <taxon>Ecdysozoa</taxon>
        <taxon>Arthropoda</taxon>
        <taxon>Hexapoda</taxon>
        <taxon>Insecta</taxon>
        <taxon>Pterygota</taxon>
        <taxon>Neoptera</taxon>
        <taxon>Endopterygota</taxon>
        <taxon>Hymenoptera</taxon>
        <taxon>Apocrita</taxon>
        <taxon>Aculeata</taxon>
        <taxon>Apoidea</taxon>
        <taxon>Anthophila</taxon>
        <taxon>Apidae</taxon>
        <taxon>Xylocopa</taxon>
        <taxon>Xylocopa</taxon>
    </lineage>
</organism>
<protein>
    <submittedName>
        <fullName evidence="1">Uncharacterized protein</fullName>
    </submittedName>
</protein>
<sequence length="246" mass="28488">MFIIGMLTYFDPIITTELLSSLSFLFVPHKIDEIFVYHYNGNGDDNGKFICDIIERMTFPKVGRFSDLKEAVKAVAKHPHVTLKNNVTIIDEINVVDESAFAWLYNCAPVSIPVPDSFQLEMLYKQPLLYCATNSIITFEFEYTDIFSVKRFHVMQLKGQRNHVNAKVSFECPNCLLEMLTNKQVYNGVNDLTWSELINAISFLSYQTYLLKRDDALCPTINRDNVHTKKYHDQMCKRTKIRNSNS</sequence>
<accession>A0ABP1MWS6</accession>
<reference evidence="1 2" key="1">
    <citation type="submission" date="2024-08" db="EMBL/GenBank/DDBJ databases">
        <authorList>
            <person name="Will J Nash"/>
            <person name="Angela Man"/>
            <person name="Seanna McTaggart"/>
            <person name="Kendall Baker"/>
            <person name="Tom Barker"/>
            <person name="Leah Catchpole"/>
            <person name="Alex Durrant"/>
            <person name="Karim Gharbi"/>
            <person name="Naomi Irish"/>
            <person name="Gemy Kaithakottil"/>
            <person name="Debby Ku"/>
            <person name="Aaliyah Providence"/>
            <person name="Felix Shaw"/>
            <person name="David Swarbreck"/>
            <person name="Chris Watkins"/>
            <person name="Ann M. McCartney"/>
            <person name="Giulio Formenti"/>
            <person name="Alice Mouton"/>
            <person name="Noel Vella"/>
            <person name="Bjorn M von Reumont"/>
            <person name="Adriana Vella"/>
            <person name="Wilfried Haerty"/>
        </authorList>
    </citation>
    <scope>NUCLEOTIDE SEQUENCE [LARGE SCALE GENOMIC DNA]</scope>
</reference>
<evidence type="ECO:0000313" key="1">
    <source>
        <dbReference type="EMBL" id="CAL7933169.1"/>
    </source>
</evidence>